<dbReference type="InterPro" id="IPR002893">
    <property type="entry name" value="Znf_MYND"/>
</dbReference>
<dbReference type="SUPFAM" id="SSF144232">
    <property type="entry name" value="HIT/MYND zinc finger-like"/>
    <property type="match status" value="1"/>
</dbReference>
<evidence type="ECO:0000259" key="6">
    <source>
        <dbReference type="PROSITE" id="PS50865"/>
    </source>
</evidence>
<feature type="compositionally biased region" description="Polar residues" evidence="5">
    <location>
        <begin position="12"/>
        <end position="25"/>
    </location>
</feature>
<proteinExistence type="predicted"/>
<evidence type="ECO:0000256" key="4">
    <source>
        <dbReference type="PROSITE-ProRule" id="PRU00134"/>
    </source>
</evidence>
<comment type="caution">
    <text evidence="7">The sequence shown here is derived from an EMBL/GenBank/DDBJ whole genome shotgun (WGS) entry which is preliminary data.</text>
</comment>
<dbReference type="PROSITE" id="PS50865">
    <property type="entry name" value="ZF_MYND_2"/>
    <property type="match status" value="1"/>
</dbReference>
<gene>
    <name evidence="7" type="ORF">DFH08DRAFT_955819</name>
</gene>
<feature type="domain" description="MYND-type" evidence="6">
    <location>
        <begin position="269"/>
        <end position="311"/>
    </location>
</feature>
<dbReference type="Pfam" id="PF01753">
    <property type="entry name" value="zf-MYND"/>
    <property type="match status" value="1"/>
</dbReference>
<dbReference type="GO" id="GO:0008270">
    <property type="term" value="F:zinc ion binding"/>
    <property type="evidence" value="ECO:0007669"/>
    <property type="project" value="UniProtKB-KW"/>
</dbReference>
<evidence type="ECO:0000256" key="1">
    <source>
        <dbReference type="ARBA" id="ARBA00022723"/>
    </source>
</evidence>
<evidence type="ECO:0000313" key="8">
    <source>
        <dbReference type="Proteomes" id="UP001218218"/>
    </source>
</evidence>
<evidence type="ECO:0000313" key="7">
    <source>
        <dbReference type="EMBL" id="KAJ7354426.1"/>
    </source>
</evidence>
<accession>A0AAD7ABT9</accession>
<feature type="compositionally biased region" description="Gly residues" evidence="5">
    <location>
        <begin position="1"/>
        <end position="11"/>
    </location>
</feature>
<dbReference type="Proteomes" id="UP001218218">
    <property type="component" value="Unassembled WGS sequence"/>
</dbReference>
<dbReference type="Gene3D" id="6.10.140.2220">
    <property type="match status" value="1"/>
</dbReference>
<keyword evidence="3" id="KW-0862">Zinc</keyword>
<evidence type="ECO:0000256" key="5">
    <source>
        <dbReference type="SAM" id="MobiDB-lite"/>
    </source>
</evidence>
<dbReference type="EMBL" id="JARIHO010000010">
    <property type="protein sequence ID" value="KAJ7354426.1"/>
    <property type="molecule type" value="Genomic_DNA"/>
</dbReference>
<reference evidence="7" key="1">
    <citation type="submission" date="2023-03" db="EMBL/GenBank/DDBJ databases">
        <title>Massive genome expansion in bonnet fungi (Mycena s.s.) driven by repeated elements and novel gene families across ecological guilds.</title>
        <authorList>
            <consortium name="Lawrence Berkeley National Laboratory"/>
            <person name="Harder C.B."/>
            <person name="Miyauchi S."/>
            <person name="Viragh M."/>
            <person name="Kuo A."/>
            <person name="Thoen E."/>
            <person name="Andreopoulos B."/>
            <person name="Lu D."/>
            <person name="Skrede I."/>
            <person name="Drula E."/>
            <person name="Henrissat B."/>
            <person name="Morin E."/>
            <person name="Kohler A."/>
            <person name="Barry K."/>
            <person name="LaButti K."/>
            <person name="Morin E."/>
            <person name="Salamov A."/>
            <person name="Lipzen A."/>
            <person name="Mereny Z."/>
            <person name="Hegedus B."/>
            <person name="Baldrian P."/>
            <person name="Stursova M."/>
            <person name="Weitz H."/>
            <person name="Taylor A."/>
            <person name="Grigoriev I.V."/>
            <person name="Nagy L.G."/>
            <person name="Martin F."/>
            <person name="Kauserud H."/>
        </authorList>
    </citation>
    <scope>NUCLEOTIDE SEQUENCE</scope>
    <source>
        <strain evidence="7">CBHHK002</strain>
    </source>
</reference>
<protein>
    <recommendedName>
        <fullName evidence="6">MYND-type domain-containing protein</fullName>
    </recommendedName>
</protein>
<evidence type="ECO:0000256" key="3">
    <source>
        <dbReference type="ARBA" id="ARBA00022833"/>
    </source>
</evidence>
<name>A0AAD7ABT9_9AGAR</name>
<dbReference type="AlphaFoldDB" id="A0AAD7ABT9"/>
<sequence length="442" mass="49385">MVKLQGVGGAGLNSSRARQDMCTSSSASTRPLLGLVRTNKVAGLGAVHCLEELTEGVGGSWDALASLVIDTISLVAPSGTNPLSPLNYNLLYGVLCFVRRFDGLDPKPSANLPPLCAALASRGVVESLTIAVSALTQTTTPDPTSALETILLILASVFLSPGGYHQIPVAARIGFFHAIIEGGKRRLLDQHVRVILDQILAPSSVYYTVLSGISEAFYDAHKGLAACEAFRRSPIFEDWSAFAEIVSYRLKIMKRFDDRIGMSQRGCDNPKCCKIAVKTEFKRCSGCKAFRYCSKDCQIFDWSQGMHKFWHMHRVNYQHTNEILTSRERAFLRFLLHHDYLEARVETFPMSAALEDKVSIDKYIWADHVRRALDSDGRMELHVMLLRFGDKKDYWILPLRSNSSYYRDSFVYFRNIYLRDGSAALAKAYENLRVPAGIVEIH</sequence>
<keyword evidence="1" id="KW-0479">Metal-binding</keyword>
<evidence type="ECO:0000256" key="2">
    <source>
        <dbReference type="ARBA" id="ARBA00022771"/>
    </source>
</evidence>
<keyword evidence="8" id="KW-1185">Reference proteome</keyword>
<feature type="region of interest" description="Disordered" evidence="5">
    <location>
        <begin position="1"/>
        <end position="25"/>
    </location>
</feature>
<keyword evidence="2 4" id="KW-0863">Zinc-finger</keyword>
<organism evidence="7 8">
    <name type="scientific">Mycena albidolilacea</name>
    <dbReference type="NCBI Taxonomy" id="1033008"/>
    <lineage>
        <taxon>Eukaryota</taxon>
        <taxon>Fungi</taxon>
        <taxon>Dikarya</taxon>
        <taxon>Basidiomycota</taxon>
        <taxon>Agaricomycotina</taxon>
        <taxon>Agaricomycetes</taxon>
        <taxon>Agaricomycetidae</taxon>
        <taxon>Agaricales</taxon>
        <taxon>Marasmiineae</taxon>
        <taxon>Mycenaceae</taxon>
        <taxon>Mycena</taxon>
    </lineage>
</organism>